<dbReference type="SUPFAM" id="SSF53697">
    <property type="entry name" value="SIS domain"/>
    <property type="match status" value="1"/>
</dbReference>
<evidence type="ECO:0000256" key="5">
    <source>
        <dbReference type="ARBA" id="ARBA00023152"/>
    </source>
</evidence>
<dbReference type="PROSITE" id="PS51463">
    <property type="entry name" value="P_GLUCOSE_ISOMERASE_3"/>
    <property type="match status" value="1"/>
</dbReference>
<dbReference type="Pfam" id="PF00342">
    <property type="entry name" value="PGI"/>
    <property type="match status" value="1"/>
</dbReference>
<dbReference type="InterPro" id="IPR046348">
    <property type="entry name" value="SIS_dom_sf"/>
</dbReference>
<comment type="similarity">
    <text evidence="2 8">Belongs to the GPI family.</text>
</comment>
<dbReference type="EC" id="5.3.1.9" evidence="3 8"/>
<dbReference type="EMBL" id="PFBA01000033">
    <property type="protein sequence ID" value="PIT92138.1"/>
    <property type="molecule type" value="Genomic_DNA"/>
</dbReference>
<gene>
    <name evidence="9" type="ORF">COU08_03970</name>
</gene>
<dbReference type="AlphaFoldDB" id="A0A2M6WH66"/>
<reference evidence="10" key="1">
    <citation type="submission" date="2017-09" db="EMBL/GenBank/DDBJ databases">
        <title>Depth-based differentiation of microbial function through sediment-hosted aquifers and enrichment of novel symbionts in the deep terrestrial subsurface.</title>
        <authorList>
            <person name="Probst A.J."/>
            <person name="Ladd B."/>
            <person name="Jarett J.K."/>
            <person name="Geller-Mcgrath D.E."/>
            <person name="Sieber C.M.K."/>
            <person name="Emerson J.B."/>
            <person name="Anantharaman K."/>
            <person name="Thomas B.C."/>
            <person name="Malmstrom R."/>
            <person name="Stieglmeier M."/>
            <person name="Klingl A."/>
            <person name="Woyke T."/>
            <person name="Ryan C.M."/>
            <person name="Banfield J.F."/>
        </authorList>
    </citation>
    <scope>NUCLEOTIDE SEQUENCE [LARGE SCALE GENOMIC DNA]</scope>
</reference>
<dbReference type="PANTHER" id="PTHR11469:SF1">
    <property type="entry name" value="GLUCOSE-6-PHOSPHATE ISOMERASE"/>
    <property type="match status" value="1"/>
</dbReference>
<dbReference type="GO" id="GO:0004347">
    <property type="term" value="F:glucose-6-phosphate isomerase activity"/>
    <property type="evidence" value="ECO:0007669"/>
    <property type="project" value="UniProtKB-EC"/>
</dbReference>
<dbReference type="InterPro" id="IPR001672">
    <property type="entry name" value="G6P_Isomerase"/>
</dbReference>
<proteinExistence type="inferred from homology"/>
<dbReference type="CDD" id="cd05015">
    <property type="entry name" value="SIS_PGI_1"/>
    <property type="match status" value="1"/>
</dbReference>
<name>A0A2M6WH66_9BACT</name>
<evidence type="ECO:0000313" key="9">
    <source>
        <dbReference type="EMBL" id="PIT92138.1"/>
    </source>
</evidence>
<dbReference type="PROSITE" id="PS00765">
    <property type="entry name" value="P_GLUCOSE_ISOMERASE_1"/>
    <property type="match status" value="1"/>
</dbReference>
<evidence type="ECO:0000256" key="3">
    <source>
        <dbReference type="ARBA" id="ARBA00011952"/>
    </source>
</evidence>
<evidence type="ECO:0000256" key="7">
    <source>
        <dbReference type="ARBA" id="ARBA00029321"/>
    </source>
</evidence>
<dbReference type="GO" id="GO:0005829">
    <property type="term" value="C:cytosol"/>
    <property type="evidence" value="ECO:0007669"/>
    <property type="project" value="TreeGrafter"/>
</dbReference>
<evidence type="ECO:0000256" key="8">
    <source>
        <dbReference type="RuleBase" id="RU000612"/>
    </source>
</evidence>
<keyword evidence="6 8" id="KW-0413">Isomerase</keyword>
<dbReference type="GO" id="GO:0048029">
    <property type="term" value="F:monosaccharide binding"/>
    <property type="evidence" value="ECO:0007669"/>
    <property type="project" value="TreeGrafter"/>
</dbReference>
<evidence type="ECO:0000256" key="4">
    <source>
        <dbReference type="ARBA" id="ARBA00022432"/>
    </source>
</evidence>
<comment type="catalytic activity">
    <reaction evidence="7 8">
        <text>alpha-D-glucose 6-phosphate = beta-D-fructose 6-phosphate</text>
        <dbReference type="Rhea" id="RHEA:11816"/>
        <dbReference type="ChEBI" id="CHEBI:57634"/>
        <dbReference type="ChEBI" id="CHEBI:58225"/>
        <dbReference type="EC" id="5.3.1.9"/>
    </reaction>
</comment>
<keyword evidence="4 8" id="KW-0312">Gluconeogenesis</keyword>
<organism evidence="9 10">
    <name type="scientific">Candidatus Harrisonbacteria bacterium CG10_big_fil_rev_8_21_14_0_10_42_17</name>
    <dbReference type="NCBI Taxonomy" id="1974584"/>
    <lineage>
        <taxon>Bacteria</taxon>
        <taxon>Candidatus Harrisoniibacteriota</taxon>
    </lineage>
</organism>
<dbReference type="PRINTS" id="PR00662">
    <property type="entry name" value="G6PISOMERASE"/>
</dbReference>
<dbReference type="GO" id="GO:0006094">
    <property type="term" value="P:gluconeogenesis"/>
    <property type="evidence" value="ECO:0007669"/>
    <property type="project" value="UniProtKB-KW"/>
</dbReference>
<dbReference type="GO" id="GO:0097367">
    <property type="term" value="F:carbohydrate derivative binding"/>
    <property type="evidence" value="ECO:0007669"/>
    <property type="project" value="InterPro"/>
</dbReference>
<comment type="caution">
    <text evidence="9">The sequence shown here is derived from an EMBL/GenBank/DDBJ whole genome shotgun (WGS) entry which is preliminary data.</text>
</comment>
<dbReference type="PANTHER" id="PTHR11469">
    <property type="entry name" value="GLUCOSE-6-PHOSPHATE ISOMERASE"/>
    <property type="match status" value="1"/>
</dbReference>
<dbReference type="InterPro" id="IPR035476">
    <property type="entry name" value="SIS_PGI_1"/>
</dbReference>
<protein>
    <recommendedName>
        <fullName evidence="3 8">Glucose-6-phosphate isomerase</fullName>
        <ecNumber evidence="3 8">5.3.1.9</ecNumber>
    </recommendedName>
</protein>
<dbReference type="UniPathway" id="UPA00109">
    <property type="reaction ID" value="UER00181"/>
</dbReference>
<evidence type="ECO:0000313" key="10">
    <source>
        <dbReference type="Proteomes" id="UP000228635"/>
    </source>
</evidence>
<evidence type="ECO:0000256" key="2">
    <source>
        <dbReference type="ARBA" id="ARBA00006604"/>
    </source>
</evidence>
<accession>A0A2M6WH66</accession>
<sequence>MFEFRYKETALVSPELLTRAAQGLIPSIETLRGVVDAGTYEKLEGSINLSTDRELLAHVRGAYKKKVSTALKYILVIGIGGSNLGTKAVYDALHGYFDLLAGKRFPKLIFLDTNDPNYANHITSFLSFDIRSPEELLVCVISKSGGTTETIANAEFVIHLLQSRFTRVLDRFVTITDFGSPLWIASEQKGIATLAIPDSVGGRYSVFSAVGLFPLLAAGFDIDALRRGAETMRQHCISTTIQSNPAALSALLLYLHYQERKTIHNIFLFHPELESLGKWYRQLVGESVGKEQDVDGALVHAGITPVVSIGSTDLHSVGQLYLGGPRNAFTTFVWGRGVLSTAAVPREVTFPGLVSGIAGKSMEHIMDAILEGVKVAYKKNKLPFAELVVSEISPMMLGGFMQMKMIEVMFLGILLNVNSFDQPNVESYKVETKKILGSY</sequence>
<dbReference type="CDD" id="cd05016">
    <property type="entry name" value="SIS_PGI_2"/>
    <property type="match status" value="1"/>
</dbReference>
<evidence type="ECO:0000256" key="6">
    <source>
        <dbReference type="ARBA" id="ARBA00023235"/>
    </source>
</evidence>
<dbReference type="InterPro" id="IPR035482">
    <property type="entry name" value="SIS_PGI_2"/>
</dbReference>
<evidence type="ECO:0000256" key="1">
    <source>
        <dbReference type="ARBA" id="ARBA00004926"/>
    </source>
</evidence>
<keyword evidence="5 8" id="KW-0324">Glycolysis</keyword>
<dbReference type="GO" id="GO:0051156">
    <property type="term" value="P:glucose 6-phosphate metabolic process"/>
    <property type="evidence" value="ECO:0007669"/>
    <property type="project" value="TreeGrafter"/>
</dbReference>
<comment type="pathway">
    <text evidence="1 8">Carbohydrate degradation; glycolysis; D-glyceraldehyde 3-phosphate and glycerone phosphate from D-glucose: step 2/4.</text>
</comment>
<dbReference type="Proteomes" id="UP000228635">
    <property type="component" value="Unassembled WGS sequence"/>
</dbReference>
<dbReference type="InterPro" id="IPR018189">
    <property type="entry name" value="Phosphoglucose_isomerase_CS"/>
</dbReference>
<dbReference type="GO" id="GO:0006096">
    <property type="term" value="P:glycolytic process"/>
    <property type="evidence" value="ECO:0007669"/>
    <property type="project" value="UniProtKB-UniPathway"/>
</dbReference>
<dbReference type="Gene3D" id="3.40.50.10490">
    <property type="entry name" value="Glucose-6-phosphate isomerase like protein, domain 1"/>
    <property type="match status" value="2"/>
</dbReference>